<evidence type="ECO:0008006" key="11">
    <source>
        <dbReference type="Google" id="ProtNLM"/>
    </source>
</evidence>
<gene>
    <name evidence="9" type="ORF">SLS62_007931</name>
</gene>
<keyword evidence="3 7" id="KW-0349">Heme</keyword>
<dbReference type="GO" id="GO:0004497">
    <property type="term" value="F:monooxygenase activity"/>
    <property type="evidence" value="ECO:0007669"/>
    <property type="project" value="UniProtKB-KW"/>
</dbReference>
<protein>
    <recommendedName>
        <fullName evidence="11">Cytochrome P450</fullName>
    </recommendedName>
</protein>
<evidence type="ECO:0000256" key="4">
    <source>
        <dbReference type="ARBA" id="ARBA00022723"/>
    </source>
</evidence>
<dbReference type="PRINTS" id="PR00385">
    <property type="entry name" value="P450"/>
</dbReference>
<comment type="similarity">
    <text evidence="2 8">Belongs to the cytochrome P450 family.</text>
</comment>
<dbReference type="GO" id="GO:0005506">
    <property type="term" value="F:iron ion binding"/>
    <property type="evidence" value="ECO:0007669"/>
    <property type="project" value="InterPro"/>
</dbReference>
<dbReference type="AlphaFoldDB" id="A0AAN9ULB0"/>
<dbReference type="GO" id="GO:0016705">
    <property type="term" value="F:oxidoreductase activity, acting on paired donors, with incorporation or reduction of molecular oxygen"/>
    <property type="evidence" value="ECO:0007669"/>
    <property type="project" value="InterPro"/>
</dbReference>
<dbReference type="Proteomes" id="UP001320420">
    <property type="component" value="Unassembled WGS sequence"/>
</dbReference>
<dbReference type="InterPro" id="IPR017972">
    <property type="entry name" value="Cyt_P450_CS"/>
</dbReference>
<dbReference type="PRINTS" id="PR00463">
    <property type="entry name" value="EP450I"/>
</dbReference>
<sequence>MNPEDALTIHRIKNEFPKSPWYNADDMRDLFNIQDVDVHRRWRRLLSHPLSESALKGVLSQVESNVRFAVAQIGKEMETRGVADVYKWWMCMGSDVIGELTFGESFGMLQKGEAKDVGTFAPIDVLMRWVVNWSIPTVLVPEGLMKILTLVPRLRGHGEELLTKYENRLTNDPKASPTLFTKIIQASEDDTLTRRELVDNAQLYIVAGADTTSNTLTYLTWQISRHPQMREKLVAEVKALPDDFHPQQLKDLPYLNQVISETLRLFSAVPAALPRVVPAGGAAIGDYVLPGGTTVATQAYSMHRNARVFEDPDKYDPDRWANPTKAMKDAFMPFGGGSRSCLGIHLAYHELRLATALFWRTFPNAVVSTKEGMSDEDMEQNLFFLMSPKGHRCLIEMS</sequence>
<dbReference type="InterPro" id="IPR050121">
    <property type="entry name" value="Cytochrome_P450_monoxygenase"/>
</dbReference>
<comment type="caution">
    <text evidence="9">The sequence shown here is derived from an EMBL/GenBank/DDBJ whole genome shotgun (WGS) entry which is preliminary data.</text>
</comment>
<dbReference type="PROSITE" id="PS00086">
    <property type="entry name" value="CYTOCHROME_P450"/>
    <property type="match status" value="1"/>
</dbReference>
<evidence type="ECO:0000313" key="9">
    <source>
        <dbReference type="EMBL" id="KAK7750180.1"/>
    </source>
</evidence>
<accession>A0AAN9ULB0</accession>
<dbReference type="GO" id="GO:0020037">
    <property type="term" value="F:heme binding"/>
    <property type="evidence" value="ECO:0007669"/>
    <property type="project" value="InterPro"/>
</dbReference>
<evidence type="ECO:0000256" key="3">
    <source>
        <dbReference type="ARBA" id="ARBA00022617"/>
    </source>
</evidence>
<organism evidence="9 10">
    <name type="scientific">Diatrype stigma</name>
    <dbReference type="NCBI Taxonomy" id="117547"/>
    <lineage>
        <taxon>Eukaryota</taxon>
        <taxon>Fungi</taxon>
        <taxon>Dikarya</taxon>
        <taxon>Ascomycota</taxon>
        <taxon>Pezizomycotina</taxon>
        <taxon>Sordariomycetes</taxon>
        <taxon>Xylariomycetidae</taxon>
        <taxon>Xylariales</taxon>
        <taxon>Diatrypaceae</taxon>
        <taxon>Diatrype</taxon>
    </lineage>
</organism>
<dbReference type="InterPro" id="IPR036396">
    <property type="entry name" value="Cyt_P450_sf"/>
</dbReference>
<dbReference type="PANTHER" id="PTHR24305">
    <property type="entry name" value="CYTOCHROME P450"/>
    <property type="match status" value="1"/>
</dbReference>
<dbReference type="Pfam" id="PF00067">
    <property type="entry name" value="p450"/>
    <property type="match status" value="1"/>
</dbReference>
<keyword evidence="10" id="KW-1185">Reference proteome</keyword>
<evidence type="ECO:0000256" key="1">
    <source>
        <dbReference type="ARBA" id="ARBA00001971"/>
    </source>
</evidence>
<name>A0AAN9ULB0_9PEZI</name>
<keyword evidence="6 7" id="KW-0408">Iron</keyword>
<evidence type="ECO:0000256" key="7">
    <source>
        <dbReference type="PIRSR" id="PIRSR602401-1"/>
    </source>
</evidence>
<dbReference type="InterPro" id="IPR002401">
    <property type="entry name" value="Cyt_P450_E_grp-I"/>
</dbReference>
<keyword evidence="8" id="KW-0503">Monooxygenase</keyword>
<evidence type="ECO:0000256" key="6">
    <source>
        <dbReference type="ARBA" id="ARBA00023004"/>
    </source>
</evidence>
<dbReference type="PANTHER" id="PTHR24305:SF96">
    <property type="entry name" value="CYTOCHROME P450 MONOOXYGENASE STCB-RELATED"/>
    <property type="match status" value="1"/>
</dbReference>
<reference evidence="9 10" key="1">
    <citation type="submission" date="2024-02" db="EMBL/GenBank/DDBJ databases">
        <title>De novo assembly and annotation of 12 fungi associated with fruit tree decline syndrome in Ontario, Canada.</title>
        <authorList>
            <person name="Sulman M."/>
            <person name="Ellouze W."/>
            <person name="Ilyukhin E."/>
        </authorList>
    </citation>
    <scope>NUCLEOTIDE SEQUENCE [LARGE SCALE GENOMIC DNA]</scope>
    <source>
        <strain evidence="9 10">M11/M66-122</strain>
    </source>
</reference>
<keyword evidence="4 7" id="KW-0479">Metal-binding</keyword>
<evidence type="ECO:0000256" key="5">
    <source>
        <dbReference type="ARBA" id="ARBA00023002"/>
    </source>
</evidence>
<proteinExistence type="inferred from homology"/>
<evidence type="ECO:0000256" key="2">
    <source>
        <dbReference type="ARBA" id="ARBA00010617"/>
    </source>
</evidence>
<dbReference type="SUPFAM" id="SSF48264">
    <property type="entry name" value="Cytochrome P450"/>
    <property type="match status" value="1"/>
</dbReference>
<feature type="binding site" description="axial binding residue" evidence="7">
    <location>
        <position position="341"/>
    </location>
    <ligand>
        <name>heme</name>
        <dbReference type="ChEBI" id="CHEBI:30413"/>
    </ligand>
    <ligandPart>
        <name>Fe</name>
        <dbReference type="ChEBI" id="CHEBI:18248"/>
    </ligandPart>
</feature>
<dbReference type="InterPro" id="IPR001128">
    <property type="entry name" value="Cyt_P450"/>
</dbReference>
<evidence type="ECO:0000313" key="10">
    <source>
        <dbReference type="Proteomes" id="UP001320420"/>
    </source>
</evidence>
<keyword evidence="5 8" id="KW-0560">Oxidoreductase</keyword>
<comment type="cofactor">
    <cofactor evidence="1 7">
        <name>heme</name>
        <dbReference type="ChEBI" id="CHEBI:30413"/>
    </cofactor>
</comment>
<dbReference type="Gene3D" id="1.10.630.10">
    <property type="entry name" value="Cytochrome P450"/>
    <property type="match status" value="1"/>
</dbReference>
<dbReference type="EMBL" id="JAKJXP020000069">
    <property type="protein sequence ID" value="KAK7750180.1"/>
    <property type="molecule type" value="Genomic_DNA"/>
</dbReference>
<evidence type="ECO:0000256" key="8">
    <source>
        <dbReference type="RuleBase" id="RU000461"/>
    </source>
</evidence>